<accession>G7IQD9</accession>
<organism evidence="3 5">
    <name type="scientific">Medicago truncatula</name>
    <name type="common">Barrel medic</name>
    <name type="synonym">Medicago tribuloides</name>
    <dbReference type="NCBI Taxonomy" id="3880"/>
    <lineage>
        <taxon>Eukaryota</taxon>
        <taxon>Viridiplantae</taxon>
        <taxon>Streptophyta</taxon>
        <taxon>Embryophyta</taxon>
        <taxon>Tracheophyta</taxon>
        <taxon>Spermatophyta</taxon>
        <taxon>Magnoliopsida</taxon>
        <taxon>eudicotyledons</taxon>
        <taxon>Gunneridae</taxon>
        <taxon>Pentapetalae</taxon>
        <taxon>rosids</taxon>
        <taxon>fabids</taxon>
        <taxon>Fabales</taxon>
        <taxon>Fabaceae</taxon>
        <taxon>Papilionoideae</taxon>
        <taxon>50 kb inversion clade</taxon>
        <taxon>NPAAA clade</taxon>
        <taxon>Hologalegina</taxon>
        <taxon>IRL clade</taxon>
        <taxon>Trifolieae</taxon>
        <taxon>Medicago</taxon>
    </lineage>
</organism>
<dbReference type="EnsemblPlants" id="AES65660">
    <property type="protein sequence ID" value="AES65660"/>
    <property type="gene ID" value="MTR_2g045090"/>
</dbReference>
<dbReference type="SUPFAM" id="SSF48403">
    <property type="entry name" value="Ankyrin repeat"/>
    <property type="match status" value="1"/>
</dbReference>
<sequence>MKMKIFQTKDSNCKSLILFAIKTGKLDVLKLLVANGCRINDSVDFVLHKAATMDIIDVVKFLLESFSNELDVNSVGDCGVCVGGRDGSKVRMKEIWKKQSAMMKKGRRKKSNSEVEMGVGGWVGGGGGGKAEGEGGGEEEEKENEGRR</sequence>
<dbReference type="GO" id="GO:0005886">
    <property type="term" value="C:plasma membrane"/>
    <property type="evidence" value="ECO:0007669"/>
    <property type="project" value="UniProtKB-SubCell"/>
</dbReference>
<feature type="region of interest" description="Disordered" evidence="2">
    <location>
        <begin position="101"/>
        <end position="148"/>
    </location>
</feature>
<dbReference type="Proteomes" id="UP000002051">
    <property type="component" value="Chromosome 2"/>
</dbReference>
<evidence type="ECO:0000313" key="5">
    <source>
        <dbReference type="Proteomes" id="UP000002051"/>
    </source>
</evidence>
<dbReference type="HOGENOM" id="CLU_1761470_0_0_1"/>
<reference evidence="3 5" key="2">
    <citation type="journal article" date="2014" name="BMC Genomics">
        <title>An improved genome release (version Mt4.0) for the model legume Medicago truncatula.</title>
        <authorList>
            <person name="Tang H."/>
            <person name="Krishnakumar V."/>
            <person name="Bidwell S."/>
            <person name="Rosen B."/>
            <person name="Chan A."/>
            <person name="Zhou S."/>
            <person name="Gentzbittel L."/>
            <person name="Childs K.L."/>
            <person name="Yandell M."/>
            <person name="Gundlach H."/>
            <person name="Mayer K.F."/>
            <person name="Schwartz D.C."/>
            <person name="Town C.D."/>
        </authorList>
    </citation>
    <scope>GENOME REANNOTATION</scope>
    <source>
        <strain evidence="4 5">cv. Jemalong A17</strain>
    </source>
</reference>
<feature type="compositionally biased region" description="Gly residues" evidence="2">
    <location>
        <begin position="118"/>
        <end position="130"/>
    </location>
</feature>
<dbReference type="EMBL" id="CM001218">
    <property type="protein sequence ID" value="AES65660.1"/>
    <property type="molecule type" value="Genomic_DNA"/>
</dbReference>
<reference evidence="4" key="3">
    <citation type="submission" date="2015-04" db="UniProtKB">
        <authorList>
            <consortium name="EnsemblPlants"/>
        </authorList>
    </citation>
    <scope>IDENTIFICATION</scope>
    <source>
        <strain evidence="4">cv. Jemalong A17</strain>
    </source>
</reference>
<comment type="subcellular location">
    <subcellularLocation>
        <location evidence="1">Cell membrane</location>
        <topology evidence="1">Peripheral membrane protein</topology>
        <orientation evidence="1">Cytoplasmic side</orientation>
    </subcellularLocation>
</comment>
<dbReference type="AlphaFoldDB" id="G7IQD9"/>
<evidence type="ECO:0000313" key="4">
    <source>
        <dbReference type="EnsemblPlants" id="AES65660"/>
    </source>
</evidence>
<dbReference type="PaxDb" id="3880-AES65660"/>
<feature type="compositionally biased region" description="Acidic residues" evidence="2">
    <location>
        <begin position="135"/>
        <end position="148"/>
    </location>
</feature>
<keyword evidence="5" id="KW-1185">Reference proteome</keyword>
<evidence type="ECO:0000256" key="1">
    <source>
        <dbReference type="ARBA" id="ARBA00004413"/>
    </source>
</evidence>
<evidence type="ECO:0000256" key="2">
    <source>
        <dbReference type="SAM" id="MobiDB-lite"/>
    </source>
</evidence>
<gene>
    <name evidence="3" type="ordered locus">MTR_2g045090</name>
</gene>
<proteinExistence type="predicted"/>
<dbReference type="Gene3D" id="1.25.40.20">
    <property type="entry name" value="Ankyrin repeat-containing domain"/>
    <property type="match status" value="1"/>
</dbReference>
<dbReference type="InterPro" id="IPR036770">
    <property type="entry name" value="Ankyrin_rpt-contain_sf"/>
</dbReference>
<evidence type="ECO:0000313" key="3">
    <source>
        <dbReference type="EMBL" id="AES65660.1"/>
    </source>
</evidence>
<protein>
    <submittedName>
        <fullName evidence="3">Ankyrin repeat protein</fullName>
    </submittedName>
</protein>
<dbReference type="Pfam" id="PF12796">
    <property type="entry name" value="Ank_2"/>
    <property type="match status" value="1"/>
</dbReference>
<name>G7IQD9_MEDTR</name>
<reference evidence="3 5" key="1">
    <citation type="journal article" date="2011" name="Nature">
        <title>The Medicago genome provides insight into the evolution of rhizobial symbioses.</title>
        <authorList>
            <person name="Young N.D."/>
            <person name="Debelle F."/>
            <person name="Oldroyd G.E."/>
            <person name="Geurts R."/>
            <person name="Cannon S.B."/>
            <person name="Udvardi M.K."/>
            <person name="Benedito V.A."/>
            <person name="Mayer K.F."/>
            <person name="Gouzy J."/>
            <person name="Schoof H."/>
            <person name="Van de Peer Y."/>
            <person name="Proost S."/>
            <person name="Cook D.R."/>
            <person name="Meyers B.C."/>
            <person name="Spannagl M."/>
            <person name="Cheung F."/>
            <person name="De Mita S."/>
            <person name="Krishnakumar V."/>
            <person name="Gundlach H."/>
            <person name="Zhou S."/>
            <person name="Mudge J."/>
            <person name="Bharti A.K."/>
            <person name="Murray J.D."/>
            <person name="Naoumkina M.A."/>
            <person name="Rosen B."/>
            <person name="Silverstein K.A."/>
            <person name="Tang H."/>
            <person name="Rombauts S."/>
            <person name="Zhao P.X."/>
            <person name="Zhou P."/>
            <person name="Barbe V."/>
            <person name="Bardou P."/>
            <person name="Bechner M."/>
            <person name="Bellec A."/>
            <person name="Berger A."/>
            <person name="Berges H."/>
            <person name="Bidwell S."/>
            <person name="Bisseling T."/>
            <person name="Choisne N."/>
            <person name="Couloux A."/>
            <person name="Denny R."/>
            <person name="Deshpande S."/>
            <person name="Dai X."/>
            <person name="Doyle J.J."/>
            <person name="Dudez A.M."/>
            <person name="Farmer A.D."/>
            <person name="Fouteau S."/>
            <person name="Franken C."/>
            <person name="Gibelin C."/>
            <person name="Gish J."/>
            <person name="Goldstein S."/>
            <person name="Gonzalez A.J."/>
            <person name="Green P.J."/>
            <person name="Hallab A."/>
            <person name="Hartog M."/>
            <person name="Hua A."/>
            <person name="Humphray S.J."/>
            <person name="Jeong D.H."/>
            <person name="Jing Y."/>
            <person name="Jocker A."/>
            <person name="Kenton S.M."/>
            <person name="Kim D.J."/>
            <person name="Klee K."/>
            <person name="Lai H."/>
            <person name="Lang C."/>
            <person name="Lin S."/>
            <person name="Macmil S.L."/>
            <person name="Magdelenat G."/>
            <person name="Matthews L."/>
            <person name="McCorrison J."/>
            <person name="Monaghan E.L."/>
            <person name="Mun J.H."/>
            <person name="Najar F.Z."/>
            <person name="Nicholson C."/>
            <person name="Noirot C."/>
            <person name="O'Bleness M."/>
            <person name="Paule C.R."/>
            <person name="Poulain J."/>
            <person name="Prion F."/>
            <person name="Qin B."/>
            <person name="Qu C."/>
            <person name="Retzel E.F."/>
            <person name="Riddle C."/>
            <person name="Sallet E."/>
            <person name="Samain S."/>
            <person name="Samson N."/>
            <person name="Sanders I."/>
            <person name="Saurat O."/>
            <person name="Scarpelli C."/>
            <person name="Schiex T."/>
            <person name="Segurens B."/>
            <person name="Severin A.J."/>
            <person name="Sherrier D.J."/>
            <person name="Shi R."/>
            <person name="Sims S."/>
            <person name="Singer S.R."/>
            <person name="Sinharoy S."/>
            <person name="Sterck L."/>
            <person name="Viollet A."/>
            <person name="Wang B.B."/>
            <person name="Wang K."/>
            <person name="Wang M."/>
            <person name="Wang X."/>
            <person name="Warfsmann J."/>
            <person name="Weissenbach J."/>
            <person name="White D.D."/>
            <person name="White J.D."/>
            <person name="Wiley G.B."/>
            <person name="Wincker P."/>
            <person name="Xing Y."/>
            <person name="Yang L."/>
            <person name="Yao Z."/>
            <person name="Ying F."/>
            <person name="Zhai J."/>
            <person name="Zhou L."/>
            <person name="Zuber A."/>
            <person name="Denarie J."/>
            <person name="Dixon R.A."/>
            <person name="May G.D."/>
            <person name="Schwartz D.C."/>
            <person name="Rogers J."/>
            <person name="Quetier F."/>
            <person name="Town C.D."/>
            <person name="Roe B.A."/>
        </authorList>
    </citation>
    <scope>NUCLEOTIDE SEQUENCE [LARGE SCALE GENOMIC DNA]</scope>
    <source>
        <strain evidence="3">A17</strain>
        <strain evidence="4 5">cv. Jemalong A17</strain>
    </source>
</reference>
<dbReference type="InterPro" id="IPR002110">
    <property type="entry name" value="Ankyrin_rpt"/>
</dbReference>